<evidence type="ECO:0000256" key="1">
    <source>
        <dbReference type="ARBA" id="ARBA00022490"/>
    </source>
</evidence>
<keyword evidence="3 5" id="KW-0699">rRNA-binding</keyword>
<comment type="similarity">
    <text evidence="5">Belongs to the DarP family.</text>
</comment>
<evidence type="ECO:0000256" key="3">
    <source>
        <dbReference type="ARBA" id="ARBA00022730"/>
    </source>
</evidence>
<dbReference type="HAMAP" id="MF_00765">
    <property type="entry name" value="DarP"/>
    <property type="match status" value="1"/>
</dbReference>
<gene>
    <name evidence="5" type="primary">darP</name>
    <name evidence="7" type="ORF">LIN78_12655</name>
</gene>
<dbReference type="EMBL" id="JAJBZT010000006">
    <property type="protein sequence ID" value="MCB6184397.1"/>
    <property type="molecule type" value="Genomic_DNA"/>
</dbReference>
<comment type="caution">
    <text evidence="7">The sequence shown here is derived from an EMBL/GenBank/DDBJ whole genome shotgun (WGS) entry which is preliminary data.</text>
</comment>
<dbReference type="InterPro" id="IPR023153">
    <property type="entry name" value="DarP_sf"/>
</dbReference>
<evidence type="ECO:0000256" key="6">
    <source>
        <dbReference type="SAM" id="MobiDB-lite"/>
    </source>
</evidence>
<keyword evidence="8" id="KW-1185">Reference proteome</keyword>
<evidence type="ECO:0000313" key="8">
    <source>
        <dbReference type="Proteomes" id="UP001165395"/>
    </source>
</evidence>
<dbReference type="InterPro" id="IPR006839">
    <property type="entry name" value="DarP"/>
</dbReference>
<comment type="function">
    <text evidence="5">Member of a network of 50S ribosomal subunit biogenesis factors which assembles along the 30S-50S interface, preventing incorrect 23S rRNA structures from forming. Promotes peptidyl transferase center (PTC) maturation.</text>
</comment>
<dbReference type="Proteomes" id="UP001165395">
    <property type="component" value="Unassembled WGS sequence"/>
</dbReference>
<feature type="region of interest" description="Disordered" evidence="6">
    <location>
        <begin position="1"/>
        <end position="25"/>
    </location>
</feature>
<dbReference type="SUPFAM" id="SSF158710">
    <property type="entry name" value="PSPTO4464-like"/>
    <property type="match status" value="1"/>
</dbReference>
<keyword evidence="4 5" id="KW-0694">RNA-binding</keyword>
<accession>A0ABS8D8D4</accession>
<dbReference type="PIRSF" id="PIRSF016183">
    <property type="entry name" value="UCP016183"/>
    <property type="match status" value="1"/>
</dbReference>
<evidence type="ECO:0000256" key="2">
    <source>
        <dbReference type="ARBA" id="ARBA00022517"/>
    </source>
</evidence>
<dbReference type="PANTHER" id="PTHR38101:SF1">
    <property type="entry name" value="UPF0307 PROTEIN YJGA"/>
    <property type="match status" value="1"/>
</dbReference>
<proteinExistence type="inferred from homology"/>
<dbReference type="CDD" id="cd16331">
    <property type="entry name" value="YjgA-like"/>
    <property type="match status" value="1"/>
</dbReference>
<reference evidence="7" key="1">
    <citation type="submission" date="2021-10" db="EMBL/GenBank/DDBJ databases">
        <title>The complete genome sequence of Leeia sp. TBRC 13508.</title>
        <authorList>
            <person name="Charoenyingcharoen P."/>
            <person name="Yukphan P."/>
        </authorList>
    </citation>
    <scope>NUCLEOTIDE SEQUENCE</scope>
    <source>
        <strain evidence="7">TBRC 13508</strain>
    </source>
</reference>
<dbReference type="Gene3D" id="1.10.60.30">
    <property type="entry name" value="PSPTO4464-like domains"/>
    <property type="match status" value="2"/>
</dbReference>
<dbReference type="NCBIfam" id="NF003593">
    <property type="entry name" value="PRK05255.1-1"/>
    <property type="match status" value="1"/>
</dbReference>
<comment type="subcellular location">
    <subcellularLocation>
        <location evidence="5">Cytoplasm</location>
    </subcellularLocation>
    <text evidence="5">Associates with late stage pre-50S ribosomal subunits.</text>
</comment>
<organism evidence="7 8">
    <name type="scientific">Leeia speluncae</name>
    <dbReference type="NCBI Taxonomy" id="2884804"/>
    <lineage>
        <taxon>Bacteria</taxon>
        <taxon>Pseudomonadati</taxon>
        <taxon>Pseudomonadota</taxon>
        <taxon>Betaproteobacteria</taxon>
        <taxon>Neisseriales</taxon>
        <taxon>Leeiaceae</taxon>
        <taxon>Leeia</taxon>
    </lineage>
</organism>
<feature type="compositionally biased region" description="Acidic residues" evidence="6">
    <location>
        <begin position="179"/>
        <end position="191"/>
    </location>
</feature>
<feature type="compositionally biased region" description="Acidic residues" evidence="6">
    <location>
        <begin position="1"/>
        <end position="13"/>
    </location>
</feature>
<keyword evidence="1 5" id="KW-0963">Cytoplasm</keyword>
<evidence type="ECO:0000313" key="7">
    <source>
        <dbReference type="EMBL" id="MCB6184397.1"/>
    </source>
</evidence>
<name>A0ABS8D8D4_9NEIS</name>
<dbReference type="Pfam" id="PF04751">
    <property type="entry name" value="DarP"/>
    <property type="match status" value="1"/>
</dbReference>
<protein>
    <recommendedName>
        <fullName evidence="5">Dual-action ribosomal maturation protein DarP</fullName>
    </recommendedName>
    <alternativeName>
        <fullName evidence="5">Large ribosomal subunit assembly factor DarP</fullName>
    </alternativeName>
</protein>
<feature type="region of interest" description="Disordered" evidence="6">
    <location>
        <begin position="169"/>
        <end position="191"/>
    </location>
</feature>
<evidence type="ECO:0000256" key="5">
    <source>
        <dbReference type="HAMAP-Rule" id="MF_00765"/>
    </source>
</evidence>
<dbReference type="PANTHER" id="PTHR38101">
    <property type="entry name" value="UPF0307 PROTEIN YJGA"/>
    <property type="match status" value="1"/>
</dbReference>
<dbReference type="RefSeq" id="WP_227181206.1">
    <property type="nucleotide sequence ID" value="NZ_JAJBZT010000006.1"/>
</dbReference>
<evidence type="ECO:0000256" key="4">
    <source>
        <dbReference type="ARBA" id="ARBA00022884"/>
    </source>
</evidence>
<keyword evidence="2 5" id="KW-0690">Ribosome biogenesis</keyword>
<sequence>MNQTEYYDDDEPLYDGPSKSQRKRDMHDLQDIGDELVALGVEQLKKMDLPDRLFDAIIEAKRLTAHGAIRRQSQYIGKIMRSIDAEPIRVYLDALKQPSVEHTSWLHKLERTRDRLLTDSKALTELVEEFPEADIQQVRQLIRNANKEKELNKPPKAYRELFQLLKSLTPPPTVVGDASLEEGSLESDEDE</sequence>